<comment type="similarity">
    <text evidence="2 11 12">Belongs to the chorismate synthase family.</text>
</comment>
<dbReference type="InterPro" id="IPR035904">
    <property type="entry name" value="Chorismate_synth_AroC_sf"/>
</dbReference>
<evidence type="ECO:0000256" key="4">
    <source>
        <dbReference type="ARBA" id="ARBA00022605"/>
    </source>
</evidence>
<dbReference type="PROSITE" id="PS00788">
    <property type="entry name" value="CHORISMATE_SYNTHASE_2"/>
    <property type="match status" value="1"/>
</dbReference>
<dbReference type="Proteomes" id="UP000194218">
    <property type="component" value="Chromosome"/>
</dbReference>
<dbReference type="PROSITE" id="PS00789">
    <property type="entry name" value="CHORISMATE_SYNTHASE_3"/>
    <property type="match status" value="1"/>
</dbReference>
<evidence type="ECO:0000256" key="7">
    <source>
        <dbReference type="ARBA" id="ARBA00022827"/>
    </source>
</evidence>
<evidence type="ECO:0000256" key="5">
    <source>
        <dbReference type="ARBA" id="ARBA00022630"/>
    </source>
</evidence>
<keyword evidence="10 11" id="KW-0456">Lyase</keyword>
<comment type="function">
    <text evidence="11">Catalyzes the anti-1,4-elimination of the C-3 phosphate and the C-6 proR hydrogen from 5-enolpyruvylshikimate-3-phosphate (EPSP) to yield chorismate, which is the branch point compound that serves as the starting substrate for the three terminal pathways of aromatic amino acid biosynthesis. This reaction introduces a second double bond into the aromatic ring system.</text>
</comment>
<accession>A0A1W7D3T7</accession>
<keyword evidence="4 11" id="KW-0028">Amino-acid biosynthesis</keyword>
<dbReference type="PROSITE" id="PS00787">
    <property type="entry name" value="CHORISMATE_SYNTHASE_1"/>
    <property type="match status" value="1"/>
</dbReference>
<keyword evidence="9 11" id="KW-0057">Aromatic amino acid biosynthesis</keyword>
<dbReference type="EMBL" id="CP021121">
    <property type="protein sequence ID" value="ARQ71741.1"/>
    <property type="molecule type" value="Genomic_DNA"/>
</dbReference>
<dbReference type="Pfam" id="PF01264">
    <property type="entry name" value="Chorismate_synt"/>
    <property type="match status" value="1"/>
</dbReference>
<feature type="binding site" evidence="11">
    <location>
        <position position="343"/>
    </location>
    <ligand>
        <name>FMN</name>
        <dbReference type="ChEBI" id="CHEBI:58210"/>
    </ligand>
</feature>
<dbReference type="GO" id="GO:0004107">
    <property type="term" value="F:chorismate synthase activity"/>
    <property type="evidence" value="ECO:0007669"/>
    <property type="project" value="UniProtKB-UniRule"/>
</dbReference>
<evidence type="ECO:0000256" key="3">
    <source>
        <dbReference type="ARBA" id="ARBA00013036"/>
    </source>
</evidence>
<dbReference type="Gene3D" id="3.60.150.10">
    <property type="entry name" value="Chorismate synthase AroC"/>
    <property type="match status" value="1"/>
</dbReference>
<dbReference type="CDD" id="cd07304">
    <property type="entry name" value="Chorismate_synthase"/>
    <property type="match status" value="1"/>
</dbReference>
<feature type="binding site" evidence="11">
    <location>
        <begin position="137"/>
        <end position="139"/>
    </location>
    <ligand>
        <name>FMN</name>
        <dbReference type="ChEBI" id="CHEBI:58210"/>
    </ligand>
</feature>
<keyword evidence="14" id="KW-1185">Reference proteome</keyword>
<evidence type="ECO:0000256" key="8">
    <source>
        <dbReference type="ARBA" id="ARBA00022857"/>
    </source>
</evidence>
<dbReference type="RefSeq" id="WP_086161579.1">
    <property type="nucleotide sequence ID" value="NZ_CP021121.1"/>
</dbReference>
<evidence type="ECO:0000256" key="6">
    <source>
        <dbReference type="ARBA" id="ARBA00022643"/>
    </source>
</evidence>
<dbReference type="PANTHER" id="PTHR21085:SF0">
    <property type="entry name" value="CHORISMATE SYNTHASE"/>
    <property type="match status" value="1"/>
</dbReference>
<dbReference type="GO" id="GO:0005829">
    <property type="term" value="C:cytosol"/>
    <property type="evidence" value="ECO:0007669"/>
    <property type="project" value="TreeGrafter"/>
</dbReference>
<dbReference type="EC" id="4.2.3.5" evidence="3 11"/>
<sequence length="394" mass="41495">MSRLRWLTAGESHGPALVATLEGLPSGVPVTTEMVGDALARRRLGYGRGARMKFERDEVTFLGGVRHGLTLGSPVAIMVGNTEWPKWEKVMAADPVDPEELAGLARNAPLTRPRPGHADLAGMQKYGVNDARPILERASARETAARVALGTVARSYLKETAGIELVSHVIELGGARAPRDVLPHPRDLMTLDADPVRCLDPLASKAMVDVIDQAHRDGDTLGGVVEVVAYGVPVGLGSHVHWDRRLDARLAGALMGIQAIKGVELGDGFDLARVPGSQAHDEIVAGEDGIRRASGRSGGTEGGLSTGEVLRVRAAMKPIATVPRALATVDVATGEATSAHHQRSDVCAVPAAGIVAEAMVALVLADAVAEKFGGDSVTETRRNVTAFLDHLEIR</sequence>
<dbReference type="GO" id="GO:0010181">
    <property type="term" value="F:FMN binding"/>
    <property type="evidence" value="ECO:0007669"/>
    <property type="project" value="TreeGrafter"/>
</dbReference>
<dbReference type="GO" id="GO:0009423">
    <property type="term" value="P:chorismate biosynthetic process"/>
    <property type="evidence" value="ECO:0007669"/>
    <property type="project" value="UniProtKB-UniRule"/>
</dbReference>
<dbReference type="PIRSF" id="PIRSF001456">
    <property type="entry name" value="Chorismate_synth"/>
    <property type="match status" value="1"/>
</dbReference>
<dbReference type="InterPro" id="IPR020541">
    <property type="entry name" value="Chorismate_synthase_CS"/>
</dbReference>
<keyword evidence="8 11" id="KW-0521">NADP</keyword>
<evidence type="ECO:0000256" key="12">
    <source>
        <dbReference type="RuleBase" id="RU000605"/>
    </source>
</evidence>
<keyword evidence="6 11" id="KW-0288">FMN</keyword>
<evidence type="ECO:0000313" key="14">
    <source>
        <dbReference type="Proteomes" id="UP000194218"/>
    </source>
</evidence>
<dbReference type="InterPro" id="IPR000453">
    <property type="entry name" value="Chorismate_synth"/>
</dbReference>
<protein>
    <recommendedName>
        <fullName evidence="3 11">Chorismate synthase</fullName>
        <shortName evidence="11">CS</shortName>
        <ecNumber evidence="3 11">4.2.3.5</ecNumber>
    </recommendedName>
    <alternativeName>
        <fullName evidence="11">5-enolpyruvylshikimate-3-phosphate phospholyase</fullName>
    </alternativeName>
</protein>
<dbReference type="NCBIfam" id="TIGR00033">
    <property type="entry name" value="aroC"/>
    <property type="match status" value="1"/>
</dbReference>
<evidence type="ECO:0000256" key="9">
    <source>
        <dbReference type="ARBA" id="ARBA00023141"/>
    </source>
</evidence>
<evidence type="ECO:0000256" key="11">
    <source>
        <dbReference type="HAMAP-Rule" id="MF_00300"/>
    </source>
</evidence>
<evidence type="ECO:0000256" key="1">
    <source>
        <dbReference type="ARBA" id="ARBA00005044"/>
    </source>
</evidence>
<dbReference type="OrthoDB" id="9771806at2"/>
<dbReference type="HAMAP" id="MF_00300">
    <property type="entry name" value="Chorismate_synth"/>
    <property type="match status" value="1"/>
</dbReference>
<dbReference type="AlphaFoldDB" id="A0A1W7D3T7"/>
<evidence type="ECO:0000313" key="13">
    <source>
        <dbReference type="EMBL" id="ARQ71741.1"/>
    </source>
</evidence>
<dbReference type="UniPathway" id="UPA00053">
    <property type="reaction ID" value="UER00090"/>
</dbReference>
<proteinExistence type="inferred from homology"/>
<dbReference type="SUPFAM" id="SSF103263">
    <property type="entry name" value="Chorismate synthase, AroC"/>
    <property type="match status" value="1"/>
</dbReference>
<feature type="binding site" evidence="11">
    <location>
        <position position="302"/>
    </location>
    <ligand>
        <name>FMN</name>
        <dbReference type="ChEBI" id="CHEBI:58210"/>
    </ligand>
</feature>
<dbReference type="NCBIfam" id="NF003793">
    <property type="entry name" value="PRK05382.1"/>
    <property type="match status" value="1"/>
</dbReference>
<feature type="binding site" evidence="11">
    <location>
        <position position="48"/>
    </location>
    <ligand>
        <name>NADP(+)</name>
        <dbReference type="ChEBI" id="CHEBI:58349"/>
    </ligand>
</feature>
<feature type="binding site" evidence="11">
    <location>
        <begin position="258"/>
        <end position="259"/>
    </location>
    <ligand>
        <name>FMN</name>
        <dbReference type="ChEBI" id="CHEBI:58210"/>
    </ligand>
</feature>
<name>A0A1W7D3T7_9ACTN</name>
<reference evidence="13 14" key="1">
    <citation type="submission" date="2017-05" db="EMBL/GenBank/DDBJ databases">
        <title>Complete genome sequence of Streptomyces sp. SCSIO 03032 revealed the diverse biosynthetic pathways for its bioactive secondary metabolites.</title>
        <authorList>
            <person name="Ma L."/>
            <person name="Zhu Y."/>
            <person name="Zhang W."/>
            <person name="Zhang G."/>
            <person name="Tian X."/>
            <person name="Zhang S."/>
            <person name="Zhang C."/>
        </authorList>
    </citation>
    <scope>NUCLEOTIDE SEQUENCE [LARGE SCALE GENOMIC DNA]</scope>
    <source>
        <strain evidence="13 14">SCSIO 03032</strain>
    </source>
</reference>
<dbReference type="GO" id="GO:0008652">
    <property type="term" value="P:amino acid biosynthetic process"/>
    <property type="evidence" value="ECO:0007669"/>
    <property type="project" value="UniProtKB-KW"/>
</dbReference>
<dbReference type="PANTHER" id="PTHR21085">
    <property type="entry name" value="CHORISMATE SYNTHASE"/>
    <property type="match status" value="1"/>
</dbReference>
<keyword evidence="7 11" id="KW-0274">FAD</keyword>
<evidence type="ECO:0000256" key="2">
    <source>
        <dbReference type="ARBA" id="ARBA00008014"/>
    </source>
</evidence>
<comment type="catalytic activity">
    <reaction evidence="11 12">
        <text>5-O-(1-carboxyvinyl)-3-phosphoshikimate = chorismate + phosphate</text>
        <dbReference type="Rhea" id="RHEA:21020"/>
        <dbReference type="ChEBI" id="CHEBI:29748"/>
        <dbReference type="ChEBI" id="CHEBI:43474"/>
        <dbReference type="ChEBI" id="CHEBI:57701"/>
        <dbReference type="EC" id="4.2.3.5"/>
    </reaction>
</comment>
<gene>
    <name evidence="11" type="primary">aroC</name>
    <name evidence="13" type="ORF">CAG99_25515</name>
</gene>
<comment type="pathway">
    <text evidence="1 11 12">Metabolic intermediate biosynthesis; chorismate biosynthesis; chorismate from D-erythrose 4-phosphate and phosphoenolpyruvate: step 7/7.</text>
</comment>
<keyword evidence="5 11" id="KW-0285">Flavoprotein</keyword>
<organism evidence="13 14">
    <name type="scientific">Streptomyces marincola</name>
    <dbReference type="NCBI Taxonomy" id="2878388"/>
    <lineage>
        <taxon>Bacteria</taxon>
        <taxon>Bacillati</taxon>
        <taxon>Actinomycetota</taxon>
        <taxon>Actinomycetes</taxon>
        <taxon>Kitasatosporales</taxon>
        <taxon>Streptomycetaceae</taxon>
        <taxon>Streptomyces</taxon>
    </lineage>
</organism>
<dbReference type="KEGG" id="smao:CAG99_25515"/>
<comment type="subunit">
    <text evidence="11">Homotetramer.</text>
</comment>
<comment type="cofactor">
    <cofactor evidence="11 12">
        <name>FMNH2</name>
        <dbReference type="ChEBI" id="CHEBI:57618"/>
    </cofactor>
    <text evidence="11 12">Reduced FMN (FMNH(2)).</text>
</comment>
<feature type="binding site" evidence="11">
    <location>
        <position position="42"/>
    </location>
    <ligand>
        <name>NADP(+)</name>
        <dbReference type="ChEBI" id="CHEBI:58349"/>
    </ligand>
</feature>
<dbReference type="FunFam" id="3.60.150.10:FF:000002">
    <property type="entry name" value="Chorismate synthase"/>
    <property type="match status" value="1"/>
</dbReference>
<feature type="binding site" evidence="11">
    <location>
        <begin position="317"/>
        <end position="321"/>
    </location>
    <ligand>
        <name>FMN</name>
        <dbReference type="ChEBI" id="CHEBI:58210"/>
    </ligand>
</feature>
<evidence type="ECO:0000256" key="10">
    <source>
        <dbReference type="ARBA" id="ARBA00023239"/>
    </source>
</evidence>
<dbReference type="GO" id="GO:0009073">
    <property type="term" value="P:aromatic amino acid family biosynthetic process"/>
    <property type="evidence" value="ECO:0007669"/>
    <property type="project" value="UniProtKB-KW"/>
</dbReference>